<gene>
    <name evidence="3" type="ORF">SSPO_000830</name>
</gene>
<dbReference type="Pfam" id="PF20182">
    <property type="entry name" value="DUF6545"/>
    <property type="match status" value="1"/>
</dbReference>
<proteinExistence type="predicted"/>
<feature type="domain" description="DUF6545" evidence="2">
    <location>
        <begin position="257"/>
        <end position="390"/>
    </location>
</feature>
<feature type="transmembrane region" description="Helical" evidence="1">
    <location>
        <begin position="33"/>
        <end position="52"/>
    </location>
</feature>
<evidence type="ECO:0000259" key="2">
    <source>
        <dbReference type="Pfam" id="PF20182"/>
    </source>
</evidence>
<evidence type="ECO:0000256" key="1">
    <source>
        <dbReference type="SAM" id="Phobius"/>
    </source>
</evidence>
<dbReference type="InterPro" id="IPR046675">
    <property type="entry name" value="DUF6545"/>
</dbReference>
<dbReference type="InterPro" id="IPR050039">
    <property type="entry name" value="MAB_1171c-like"/>
</dbReference>
<organism evidence="3 4">
    <name type="scientific">Streptomyces antimycoticus</name>
    <dbReference type="NCBI Taxonomy" id="68175"/>
    <lineage>
        <taxon>Bacteria</taxon>
        <taxon>Bacillati</taxon>
        <taxon>Actinomycetota</taxon>
        <taxon>Actinomycetes</taxon>
        <taxon>Kitasatosporales</taxon>
        <taxon>Streptomycetaceae</taxon>
        <taxon>Streptomyces</taxon>
        <taxon>Streptomyces violaceusniger group</taxon>
    </lineage>
</organism>
<keyword evidence="1" id="KW-0812">Transmembrane</keyword>
<keyword evidence="1" id="KW-1133">Transmembrane helix</keyword>
<keyword evidence="1" id="KW-0472">Membrane</keyword>
<name>A0A499UA01_9ACTN</name>
<sequence length="412" mass="44779">MFHLFSYAIGAAMTTLAIWRLSAIAPGDTHRRALWACYAGCALALWLRSPAIRDWLNRSSIPDLSVLLMHYAATASILAILTYVTSVEGPGASAAAAEPWPVTFALWLQRAANRVLLVQIVLMTVLFLTVVDRSAPSHAFVPDHAGQWGAALYMTVFNICLGVTSALCGYLWASALRRADTPLLRAGLILMCTSMCLSVVYVLIQLGFVWLAVAEPVNPQFALQLDTYVEGLHDGIFGLFAAGVCLPATSGAATRLATWRTLWRLHPLWRDLTTAIPDVAWHAPGPRLHEVTRLSMPLDVQLDRWTQEIADAVDQLRHHAPPMLLTVAEDTVAGHDDAQPAAEALWIKAALCAMADGARSDIASTALPTKPIANSYAEACWLVRVQTVYATITPSQAREVFRVAVMAHEPTG</sequence>
<feature type="transmembrane region" description="Helical" evidence="1">
    <location>
        <begin position="64"/>
        <end position="84"/>
    </location>
</feature>
<dbReference type="EMBL" id="AP019620">
    <property type="protein sequence ID" value="BBJ37365.1"/>
    <property type="molecule type" value="Genomic_DNA"/>
</dbReference>
<feature type="transmembrane region" description="Helical" evidence="1">
    <location>
        <begin position="115"/>
        <end position="131"/>
    </location>
</feature>
<reference evidence="3 4" key="1">
    <citation type="journal article" date="2020" name="Int. J. Syst. Evol. Microbiol.">
        <title>Reclassification of Streptomyces castelarensis and Streptomyces sporoclivatus as later heterotypic synonyms of Streptomyces antimycoticus.</title>
        <authorList>
            <person name="Komaki H."/>
            <person name="Tamura T."/>
        </authorList>
    </citation>
    <scope>NUCLEOTIDE SEQUENCE [LARGE SCALE GENOMIC DNA]</scope>
    <source>
        <strain evidence="3 4">NBRC 100767</strain>
    </source>
</reference>
<feature type="transmembrane region" description="Helical" evidence="1">
    <location>
        <begin position="188"/>
        <end position="213"/>
    </location>
</feature>
<accession>A0A499UA01</accession>
<protein>
    <recommendedName>
        <fullName evidence="2">DUF6545 domain-containing protein</fullName>
    </recommendedName>
</protein>
<evidence type="ECO:0000313" key="4">
    <source>
        <dbReference type="Proteomes" id="UP000463951"/>
    </source>
</evidence>
<dbReference type="AlphaFoldDB" id="A0A499UA01"/>
<evidence type="ECO:0000313" key="3">
    <source>
        <dbReference type="EMBL" id="BBJ37365.1"/>
    </source>
</evidence>
<feature type="transmembrane region" description="Helical" evidence="1">
    <location>
        <begin position="236"/>
        <end position="257"/>
    </location>
</feature>
<dbReference type="NCBIfam" id="NF042915">
    <property type="entry name" value="MAB_1171c_fam"/>
    <property type="match status" value="1"/>
</dbReference>
<dbReference type="Proteomes" id="UP000463951">
    <property type="component" value="Chromosome"/>
</dbReference>
<feature type="transmembrane region" description="Helical" evidence="1">
    <location>
        <begin position="151"/>
        <end position="176"/>
    </location>
</feature>